<protein>
    <submittedName>
        <fullName evidence="2">Uncharacterized protein</fullName>
    </submittedName>
</protein>
<dbReference type="Proteomes" id="UP000075683">
    <property type="component" value="Unassembled WGS sequence"/>
</dbReference>
<proteinExistence type="predicted"/>
<dbReference type="AlphaFoldDB" id="A0A150LIW3"/>
<gene>
    <name evidence="2" type="ORF">B4135_3109</name>
</gene>
<feature type="region of interest" description="Disordered" evidence="1">
    <location>
        <begin position="1"/>
        <end position="58"/>
    </location>
</feature>
<sequence>MPVWLRMDEGSSEKKTGGFSDQQISGRHPNRPAYGPPSRLPSRAAVPFNNAERTNPGPRGIIRLRIRAPAPFSISL</sequence>
<feature type="compositionally biased region" description="Basic and acidic residues" evidence="1">
    <location>
        <begin position="1"/>
        <end position="16"/>
    </location>
</feature>
<evidence type="ECO:0000256" key="1">
    <source>
        <dbReference type="SAM" id="MobiDB-lite"/>
    </source>
</evidence>
<dbReference type="EMBL" id="LQYT01000094">
    <property type="protein sequence ID" value="KYD12195.1"/>
    <property type="molecule type" value="Genomic_DNA"/>
</dbReference>
<evidence type="ECO:0000313" key="2">
    <source>
        <dbReference type="EMBL" id="KYD12195.1"/>
    </source>
</evidence>
<reference evidence="2 3" key="1">
    <citation type="submission" date="2016-01" db="EMBL/GenBank/DDBJ databases">
        <title>Draft Genome Sequences of Seven Thermophilic Sporeformers Isolated from Foods.</title>
        <authorList>
            <person name="Berendsen E.M."/>
            <person name="Wells-Bennik M.H."/>
            <person name="Krawcyk A.O."/>
            <person name="De Jong A."/>
            <person name="Holsappel S."/>
            <person name="Eijlander R.T."/>
            <person name="Kuipers O.P."/>
        </authorList>
    </citation>
    <scope>NUCLEOTIDE SEQUENCE [LARGE SCALE GENOMIC DNA]</scope>
    <source>
        <strain evidence="2 3">B4135</strain>
    </source>
</reference>
<comment type="caution">
    <text evidence="2">The sequence shown here is derived from an EMBL/GenBank/DDBJ whole genome shotgun (WGS) entry which is preliminary data.</text>
</comment>
<accession>A0A150LIW3</accession>
<evidence type="ECO:0000313" key="3">
    <source>
        <dbReference type="Proteomes" id="UP000075683"/>
    </source>
</evidence>
<organism evidence="2 3">
    <name type="scientific">Caldibacillus debilis</name>
    <dbReference type="NCBI Taxonomy" id="301148"/>
    <lineage>
        <taxon>Bacteria</taxon>
        <taxon>Bacillati</taxon>
        <taxon>Bacillota</taxon>
        <taxon>Bacilli</taxon>
        <taxon>Bacillales</taxon>
        <taxon>Bacillaceae</taxon>
        <taxon>Caldibacillus</taxon>
    </lineage>
</organism>
<name>A0A150LIW3_9BACI</name>